<feature type="binding site" evidence="5">
    <location>
        <position position="253"/>
    </location>
    <ligand>
        <name>Fe cation</name>
        <dbReference type="ChEBI" id="CHEBI:24875"/>
        <note>catalytic</note>
    </ligand>
</feature>
<dbReference type="Proteomes" id="UP000198575">
    <property type="component" value="Unassembled WGS sequence"/>
</dbReference>
<accession>A0A1I4XH14</accession>
<dbReference type="STRING" id="578942.SAMN05216289_1109"/>
<keyword evidence="6" id="KW-0732">Signal</keyword>
<evidence type="ECO:0000256" key="2">
    <source>
        <dbReference type="ARBA" id="ARBA00022723"/>
    </source>
</evidence>
<comment type="similarity">
    <text evidence="1">Belongs to the carotenoid oxygenase family.</text>
</comment>
<organism evidence="7 8">
    <name type="scientific">Dokdonella immobilis</name>
    <dbReference type="NCBI Taxonomy" id="578942"/>
    <lineage>
        <taxon>Bacteria</taxon>
        <taxon>Pseudomonadati</taxon>
        <taxon>Pseudomonadota</taxon>
        <taxon>Gammaproteobacteria</taxon>
        <taxon>Lysobacterales</taxon>
        <taxon>Rhodanobacteraceae</taxon>
        <taxon>Dokdonella</taxon>
    </lineage>
</organism>
<dbReference type="RefSeq" id="WP_092407149.1">
    <property type="nucleotide sequence ID" value="NZ_FOVF01000010.1"/>
</dbReference>
<dbReference type="PROSITE" id="PS51318">
    <property type="entry name" value="TAT"/>
    <property type="match status" value="1"/>
</dbReference>
<feature type="signal peptide" evidence="6">
    <location>
        <begin position="1"/>
        <end position="28"/>
    </location>
</feature>
<dbReference type="InterPro" id="IPR006311">
    <property type="entry name" value="TAT_signal"/>
</dbReference>
<reference evidence="7 8" key="1">
    <citation type="submission" date="2016-10" db="EMBL/GenBank/DDBJ databases">
        <authorList>
            <person name="de Groot N.N."/>
        </authorList>
    </citation>
    <scope>NUCLEOTIDE SEQUENCE [LARGE SCALE GENOMIC DNA]</scope>
    <source>
        <strain evidence="7 8">CGMCC 1.7659</strain>
    </source>
</reference>
<evidence type="ECO:0000313" key="7">
    <source>
        <dbReference type="EMBL" id="SFN25167.1"/>
    </source>
</evidence>
<dbReference type="PANTHER" id="PTHR10543">
    <property type="entry name" value="BETA-CAROTENE DIOXYGENASE"/>
    <property type="match status" value="1"/>
</dbReference>
<dbReference type="Pfam" id="PF03055">
    <property type="entry name" value="RPE65"/>
    <property type="match status" value="1"/>
</dbReference>
<dbReference type="OrthoDB" id="6636843at2"/>
<dbReference type="PANTHER" id="PTHR10543:SF89">
    <property type="entry name" value="CAROTENOID 9,10(9',10')-CLEAVAGE DIOXYGENASE 1"/>
    <property type="match status" value="1"/>
</dbReference>
<keyword evidence="4 5" id="KW-0408">Iron</keyword>
<evidence type="ECO:0000313" key="8">
    <source>
        <dbReference type="Proteomes" id="UP000198575"/>
    </source>
</evidence>
<dbReference type="EMBL" id="FOVF01000010">
    <property type="protein sequence ID" value="SFN25167.1"/>
    <property type="molecule type" value="Genomic_DNA"/>
</dbReference>
<evidence type="ECO:0000256" key="1">
    <source>
        <dbReference type="ARBA" id="ARBA00006787"/>
    </source>
</evidence>
<keyword evidence="8" id="KW-1185">Reference proteome</keyword>
<feature type="chain" id="PRO_5011544209" evidence="6">
    <location>
        <begin position="29"/>
        <end position="503"/>
    </location>
</feature>
<keyword evidence="3" id="KW-0560">Oxidoreductase</keyword>
<dbReference type="GO" id="GO:0016121">
    <property type="term" value="P:carotene catabolic process"/>
    <property type="evidence" value="ECO:0007669"/>
    <property type="project" value="TreeGrafter"/>
</dbReference>
<feature type="binding site" evidence="5">
    <location>
        <position position="314"/>
    </location>
    <ligand>
        <name>Fe cation</name>
        <dbReference type="ChEBI" id="CHEBI:24875"/>
        <note>catalytic</note>
    </ligand>
</feature>
<evidence type="ECO:0000256" key="6">
    <source>
        <dbReference type="SAM" id="SignalP"/>
    </source>
</evidence>
<evidence type="ECO:0000256" key="5">
    <source>
        <dbReference type="PIRSR" id="PIRSR604294-1"/>
    </source>
</evidence>
<feature type="binding site" evidence="5">
    <location>
        <position position="204"/>
    </location>
    <ligand>
        <name>Fe cation</name>
        <dbReference type="ChEBI" id="CHEBI:24875"/>
        <note>catalytic</note>
    </ligand>
</feature>
<dbReference type="InterPro" id="IPR004294">
    <property type="entry name" value="Carotenoid_Oase"/>
</dbReference>
<evidence type="ECO:0000256" key="4">
    <source>
        <dbReference type="ARBA" id="ARBA00023004"/>
    </source>
</evidence>
<keyword evidence="2 5" id="KW-0479">Metal-binding</keyword>
<protein>
    <submittedName>
        <fullName evidence="7">Carotenoid cleavage dioxygenase</fullName>
    </submittedName>
</protein>
<proteinExistence type="inferred from homology"/>
<gene>
    <name evidence="7" type="ORF">SAMN05216289_1109</name>
</gene>
<name>A0A1I4XH14_9GAMM</name>
<dbReference type="GO" id="GO:0010436">
    <property type="term" value="F:carotenoid dioxygenase activity"/>
    <property type="evidence" value="ECO:0007669"/>
    <property type="project" value="TreeGrafter"/>
</dbReference>
<dbReference type="AlphaFoldDB" id="A0A1I4XH14"/>
<feature type="binding site" evidence="5">
    <location>
        <position position="496"/>
    </location>
    <ligand>
        <name>Fe cation</name>
        <dbReference type="ChEBI" id="CHEBI:24875"/>
        <note>catalytic</note>
    </ligand>
</feature>
<comment type="cofactor">
    <cofactor evidence="5">
        <name>Fe(2+)</name>
        <dbReference type="ChEBI" id="CHEBI:29033"/>
    </cofactor>
    <text evidence="5">Binds 1 Fe(2+) ion per subunit.</text>
</comment>
<keyword evidence="7" id="KW-0223">Dioxygenase</keyword>
<sequence>MNRRRFLRHALAGASALALAPAWLRAQAGRNGPAEFTEGLRAHPWLAGWKSVGGESFGPSTAQIEGRLPKALAGTYYRNGPAWYERAGLRYEHWFDGDGMLHAWQLGEAGISHRARMVATSKFRREQRAGRFVVPAVGSRIEGAESIRNNDDMNTANTSVLCLANRVFALWEGGSAIELSADDLATIGPVAWRDDLAAAPFSAHPLRDDDGSIWNFGSLDMLGGTGLLIWHLDRQGRLLTTATLKDEQHGYLHSFAMTARHLVFVLTPYRMIEGKAFFERLRFAADLPCRIAVVAKDALDAPRWFDADFGKVYHFADAFEHGREIVVRAARHGNPSAARSPFSAAMRGEVADSDDPVDLVELRIDLASGTARWVETGIRGTEFPTFDARADKPGRSRIYAPIRHGLALAPYPNAIAAIDVRRGRMAVHRYGDEIMAEEHVFVPKPGSRRAGQGWLLGTLLDPVRGRSGLAVLDAERVDAGPLAMAWLPYAFPLGFHGAFSQQA</sequence>
<dbReference type="GO" id="GO:0046872">
    <property type="term" value="F:metal ion binding"/>
    <property type="evidence" value="ECO:0007669"/>
    <property type="project" value="UniProtKB-KW"/>
</dbReference>
<evidence type="ECO:0000256" key="3">
    <source>
        <dbReference type="ARBA" id="ARBA00023002"/>
    </source>
</evidence>